<name>A0AAD7EVH4_9AGAR</name>
<evidence type="ECO:0000256" key="1">
    <source>
        <dbReference type="SAM" id="MobiDB-lite"/>
    </source>
</evidence>
<feature type="region of interest" description="Disordered" evidence="1">
    <location>
        <begin position="246"/>
        <end position="271"/>
    </location>
</feature>
<evidence type="ECO:0000313" key="2">
    <source>
        <dbReference type="EMBL" id="KAJ7352288.1"/>
    </source>
</evidence>
<feature type="compositionally biased region" description="Polar residues" evidence="1">
    <location>
        <begin position="257"/>
        <end position="268"/>
    </location>
</feature>
<dbReference type="Proteomes" id="UP001218218">
    <property type="component" value="Unassembled WGS sequence"/>
</dbReference>
<proteinExistence type="predicted"/>
<feature type="compositionally biased region" description="Basic and acidic residues" evidence="1">
    <location>
        <begin position="101"/>
        <end position="111"/>
    </location>
</feature>
<feature type="region of interest" description="Disordered" evidence="1">
    <location>
        <begin position="50"/>
        <end position="69"/>
    </location>
</feature>
<feature type="region of interest" description="Disordered" evidence="1">
    <location>
        <begin position="98"/>
        <end position="207"/>
    </location>
</feature>
<gene>
    <name evidence="2" type="ORF">DFH08DRAFT_990747</name>
</gene>
<keyword evidence="3" id="KW-1185">Reference proteome</keyword>
<accession>A0AAD7EVH4</accession>
<dbReference type="AlphaFoldDB" id="A0AAD7EVH4"/>
<organism evidence="2 3">
    <name type="scientific">Mycena albidolilacea</name>
    <dbReference type="NCBI Taxonomy" id="1033008"/>
    <lineage>
        <taxon>Eukaryota</taxon>
        <taxon>Fungi</taxon>
        <taxon>Dikarya</taxon>
        <taxon>Basidiomycota</taxon>
        <taxon>Agaricomycotina</taxon>
        <taxon>Agaricomycetes</taxon>
        <taxon>Agaricomycetidae</taxon>
        <taxon>Agaricales</taxon>
        <taxon>Marasmiineae</taxon>
        <taxon>Mycenaceae</taxon>
        <taxon>Mycena</taxon>
    </lineage>
</organism>
<protein>
    <submittedName>
        <fullName evidence="2">Uncharacterized protein</fullName>
    </submittedName>
</protein>
<comment type="caution">
    <text evidence="2">The sequence shown here is derived from an EMBL/GenBank/DDBJ whole genome shotgun (WGS) entry which is preliminary data.</text>
</comment>
<feature type="compositionally biased region" description="Basic and acidic residues" evidence="1">
    <location>
        <begin position="50"/>
        <end position="59"/>
    </location>
</feature>
<dbReference type="EMBL" id="JARIHO010000012">
    <property type="protein sequence ID" value="KAJ7352288.1"/>
    <property type="molecule type" value="Genomic_DNA"/>
</dbReference>
<sequence length="290" mass="31293">MEENTSEATHGPGWSTETADYLDKLLACHEAEEAEADEKLRLKEERKALRKRKLEERNGNDTTSASYRKGGGFTVRCELWSRTIIPESTLLVKATSEAIDDDHSSEHRRFDAVTPTDASDSHIDSHSPPTTLLVDCHSTSPSEHTASPAPKTVATDASPWPQAGGSARHATHTSDSTKNTARRSLRLGSNRESVWEAPTQSSRAPLPPLPQALPFPLVPPDPQSSHIKYALTVVPQQVLTSVPALLPPGGGSAGPATDTTKGTKNTVLPSWRLRANPELLSISETPNHSA</sequence>
<evidence type="ECO:0000313" key="3">
    <source>
        <dbReference type="Proteomes" id="UP001218218"/>
    </source>
</evidence>
<reference evidence="2" key="1">
    <citation type="submission" date="2023-03" db="EMBL/GenBank/DDBJ databases">
        <title>Massive genome expansion in bonnet fungi (Mycena s.s.) driven by repeated elements and novel gene families across ecological guilds.</title>
        <authorList>
            <consortium name="Lawrence Berkeley National Laboratory"/>
            <person name="Harder C.B."/>
            <person name="Miyauchi S."/>
            <person name="Viragh M."/>
            <person name="Kuo A."/>
            <person name="Thoen E."/>
            <person name="Andreopoulos B."/>
            <person name="Lu D."/>
            <person name="Skrede I."/>
            <person name="Drula E."/>
            <person name="Henrissat B."/>
            <person name="Morin E."/>
            <person name="Kohler A."/>
            <person name="Barry K."/>
            <person name="LaButti K."/>
            <person name="Morin E."/>
            <person name="Salamov A."/>
            <person name="Lipzen A."/>
            <person name="Mereny Z."/>
            <person name="Hegedus B."/>
            <person name="Baldrian P."/>
            <person name="Stursova M."/>
            <person name="Weitz H."/>
            <person name="Taylor A."/>
            <person name="Grigoriev I.V."/>
            <person name="Nagy L.G."/>
            <person name="Martin F."/>
            <person name="Kauserud H."/>
        </authorList>
    </citation>
    <scope>NUCLEOTIDE SEQUENCE</scope>
    <source>
        <strain evidence="2">CBHHK002</strain>
    </source>
</reference>